<comment type="caution">
    <text evidence="1">The sequence shown here is derived from an EMBL/GenBank/DDBJ whole genome shotgun (WGS) entry which is preliminary data.</text>
</comment>
<evidence type="ECO:0000313" key="1">
    <source>
        <dbReference type="EMBL" id="KAH7849133.1"/>
    </source>
</evidence>
<proteinExistence type="predicted"/>
<accession>A0ACB7Y6L8</accession>
<reference evidence="1 2" key="1">
    <citation type="journal article" date="2021" name="Hortic Res">
        <title>High-quality reference genome and annotation aids understanding of berry development for evergreen blueberry (Vaccinium darrowii).</title>
        <authorList>
            <person name="Yu J."/>
            <person name="Hulse-Kemp A.M."/>
            <person name="Babiker E."/>
            <person name="Staton M."/>
        </authorList>
    </citation>
    <scope>NUCLEOTIDE SEQUENCE [LARGE SCALE GENOMIC DNA]</scope>
    <source>
        <strain evidence="2">cv. NJ 8807/NJ 8810</strain>
        <tissue evidence="1">Young leaf</tissue>
    </source>
</reference>
<dbReference type="EMBL" id="CM037157">
    <property type="protein sequence ID" value="KAH7849133.1"/>
    <property type="molecule type" value="Genomic_DNA"/>
</dbReference>
<name>A0ACB7Y6L8_9ERIC</name>
<evidence type="ECO:0000313" key="2">
    <source>
        <dbReference type="Proteomes" id="UP000828048"/>
    </source>
</evidence>
<organism evidence="1 2">
    <name type="scientific">Vaccinium darrowii</name>
    <dbReference type="NCBI Taxonomy" id="229202"/>
    <lineage>
        <taxon>Eukaryota</taxon>
        <taxon>Viridiplantae</taxon>
        <taxon>Streptophyta</taxon>
        <taxon>Embryophyta</taxon>
        <taxon>Tracheophyta</taxon>
        <taxon>Spermatophyta</taxon>
        <taxon>Magnoliopsida</taxon>
        <taxon>eudicotyledons</taxon>
        <taxon>Gunneridae</taxon>
        <taxon>Pentapetalae</taxon>
        <taxon>asterids</taxon>
        <taxon>Ericales</taxon>
        <taxon>Ericaceae</taxon>
        <taxon>Vaccinioideae</taxon>
        <taxon>Vaccinieae</taxon>
        <taxon>Vaccinium</taxon>
    </lineage>
</organism>
<keyword evidence="2" id="KW-1185">Reference proteome</keyword>
<sequence length="112" mass="12409">MAIGSSRWWCVESASLGSGLRMTELVVFLWAAVVGIFGMLFRTIWTLKSSINMGLLLVMEINMGLLLVRTYEEHCGPLSRYGRRYARVIVNMCNAGVMVEQMAMASATACHA</sequence>
<gene>
    <name evidence="1" type="ORF">Vadar_013502</name>
</gene>
<protein>
    <submittedName>
        <fullName evidence="1">Uncharacterized protein</fullName>
    </submittedName>
</protein>
<dbReference type="Proteomes" id="UP000828048">
    <property type="component" value="Chromosome 7"/>
</dbReference>